<gene>
    <name evidence="2" type="ORF">CGLO_13340</name>
</gene>
<proteinExistence type="predicted"/>
<comment type="caution">
    <text evidence="2">The sequence shown here is derived from an EMBL/GenBank/DDBJ whole genome shotgun (WGS) entry which is preliminary data.</text>
</comment>
<evidence type="ECO:0000313" key="2">
    <source>
        <dbReference type="EMBL" id="EQB47501.1"/>
    </source>
</evidence>
<feature type="compositionally biased region" description="Basic and acidic residues" evidence="1">
    <location>
        <begin position="39"/>
        <end position="48"/>
    </location>
</feature>
<sequence>MSRRRVRAPQISVLGNNHVSHNHDDPPIGILKTVDDLKKTQNPTEKKGTLAHRGRSPHEHAEGISQDLTICEGTRYAILVRVLPVPSSFSMLYWASVNMSIQKSEPNLGGDFIQNDVARVLIGKKLIYLVQA</sequence>
<dbReference type="EMBL" id="AMYD01002931">
    <property type="protein sequence ID" value="EQB47501.1"/>
    <property type="molecule type" value="Genomic_DNA"/>
</dbReference>
<organism evidence="2 3">
    <name type="scientific">Colletotrichum gloeosporioides (strain Cg-14)</name>
    <name type="common">Anthracnose fungus</name>
    <name type="synonym">Glomerella cingulata</name>
    <dbReference type="NCBI Taxonomy" id="1237896"/>
    <lineage>
        <taxon>Eukaryota</taxon>
        <taxon>Fungi</taxon>
        <taxon>Dikarya</taxon>
        <taxon>Ascomycota</taxon>
        <taxon>Pezizomycotina</taxon>
        <taxon>Sordariomycetes</taxon>
        <taxon>Hypocreomycetidae</taxon>
        <taxon>Glomerellales</taxon>
        <taxon>Glomerellaceae</taxon>
        <taxon>Colletotrichum</taxon>
        <taxon>Colletotrichum gloeosporioides species complex</taxon>
    </lineage>
</organism>
<feature type="region of interest" description="Disordered" evidence="1">
    <location>
        <begin position="39"/>
        <end position="64"/>
    </location>
</feature>
<evidence type="ECO:0000313" key="3">
    <source>
        <dbReference type="Proteomes" id="UP000015530"/>
    </source>
</evidence>
<dbReference type="Proteomes" id="UP000015530">
    <property type="component" value="Unassembled WGS sequence"/>
</dbReference>
<dbReference type="HOGENOM" id="CLU_1916922_0_0_1"/>
<name>T0L7C3_COLGC</name>
<protein>
    <submittedName>
        <fullName evidence="2">Uncharacterized protein</fullName>
    </submittedName>
</protein>
<reference evidence="3" key="1">
    <citation type="journal article" date="2013" name="Mol. Plant Microbe Interact.">
        <title>Global aspects of pacC regulation of pathogenicity genes in Colletotrichum gloeosporioides as revealed by transcriptome analysis.</title>
        <authorList>
            <person name="Alkan N."/>
            <person name="Meng X."/>
            <person name="Friedlander G."/>
            <person name="Reuveni E."/>
            <person name="Sukno S."/>
            <person name="Sherman A."/>
            <person name="Thon M."/>
            <person name="Fluhr R."/>
            <person name="Prusky D."/>
        </authorList>
    </citation>
    <scope>NUCLEOTIDE SEQUENCE [LARGE SCALE GENOMIC DNA]</scope>
    <source>
        <strain evidence="3">Cg-14</strain>
    </source>
</reference>
<accession>T0L7C3</accession>
<dbReference type="AlphaFoldDB" id="T0L7C3"/>
<evidence type="ECO:0000256" key="1">
    <source>
        <dbReference type="SAM" id="MobiDB-lite"/>
    </source>
</evidence>